<dbReference type="EMBL" id="CAJVQC010004809">
    <property type="protein sequence ID" value="CAG8545513.1"/>
    <property type="molecule type" value="Genomic_DNA"/>
</dbReference>
<protein>
    <submittedName>
        <fullName evidence="1">7756_t:CDS:1</fullName>
    </submittedName>
</protein>
<gene>
    <name evidence="1" type="ORF">RPERSI_LOCUS3734</name>
</gene>
<name>A0ACA9LQX2_9GLOM</name>
<evidence type="ECO:0000313" key="1">
    <source>
        <dbReference type="EMBL" id="CAG8545513.1"/>
    </source>
</evidence>
<sequence>MTTKKAKQGPLKEKHHYIPRFILRNFATNDYKRKFVMSPNYQHKALSFKNNKNQLHLQTYKKEENQLSVSLIKDTYEYSNMYIDLNNEKVMHVEKELSVLECKASKVIRDIIEKSQNEKQITLFRRDLYDLRKFLFVMDYRKPHRCTQFTKEKFDHPTWLKVKEFMRQCNLQSERDVWLQNIFQILKTPHKEIKDNPLVFEIDRDDYKQRMVDCFLVIWQAGESDEFLMTNNGFGTFEGVSGKVVEGLPFQFPYHHFYVISPKLVLVLCHSSFRGGIFELDKLFWYEKMGFRRSLFDNDPHPPATPNYVGKADASQNAQSFDMPFDSHMHENGLKRVDNDTFTFLFVKISSATVNLVNSIILNETDEQDLVVSFISPSYLYKTIVKYHKNHQVGTAQNFSNMKIKLFTALNKTHEEDLSLRRNIPADHS</sequence>
<proteinExistence type="predicted"/>
<comment type="caution">
    <text evidence="1">The sequence shown here is derived from an EMBL/GenBank/DDBJ whole genome shotgun (WGS) entry which is preliminary data.</text>
</comment>
<evidence type="ECO:0000313" key="2">
    <source>
        <dbReference type="Proteomes" id="UP000789920"/>
    </source>
</evidence>
<keyword evidence="2" id="KW-1185">Reference proteome</keyword>
<dbReference type="Proteomes" id="UP000789920">
    <property type="component" value="Unassembled WGS sequence"/>
</dbReference>
<organism evidence="1 2">
    <name type="scientific">Racocetra persica</name>
    <dbReference type="NCBI Taxonomy" id="160502"/>
    <lineage>
        <taxon>Eukaryota</taxon>
        <taxon>Fungi</taxon>
        <taxon>Fungi incertae sedis</taxon>
        <taxon>Mucoromycota</taxon>
        <taxon>Glomeromycotina</taxon>
        <taxon>Glomeromycetes</taxon>
        <taxon>Diversisporales</taxon>
        <taxon>Gigasporaceae</taxon>
        <taxon>Racocetra</taxon>
    </lineage>
</organism>
<reference evidence="1" key="1">
    <citation type="submission" date="2021-06" db="EMBL/GenBank/DDBJ databases">
        <authorList>
            <person name="Kallberg Y."/>
            <person name="Tangrot J."/>
            <person name="Rosling A."/>
        </authorList>
    </citation>
    <scope>NUCLEOTIDE SEQUENCE</scope>
    <source>
        <strain evidence="1">MA461A</strain>
    </source>
</reference>
<accession>A0ACA9LQX2</accession>